<keyword evidence="3" id="KW-1185">Reference proteome</keyword>
<reference evidence="2 3" key="1">
    <citation type="submission" date="2022-05" db="EMBL/GenBank/DDBJ databases">
        <authorList>
            <consortium name="Genoscope - CEA"/>
            <person name="William W."/>
        </authorList>
    </citation>
    <scope>NUCLEOTIDE SEQUENCE [LARGE SCALE GENOMIC DNA]</scope>
</reference>
<evidence type="ECO:0000256" key="1">
    <source>
        <dbReference type="PROSITE-ProRule" id="PRU00023"/>
    </source>
</evidence>
<protein>
    <submittedName>
        <fullName evidence="2">Uncharacterized protein</fullName>
    </submittedName>
</protein>
<proteinExistence type="predicted"/>
<dbReference type="Pfam" id="PF13637">
    <property type="entry name" value="Ank_4"/>
    <property type="match status" value="1"/>
</dbReference>
<feature type="repeat" description="ANK" evidence="1">
    <location>
        <begin position="251"/>
        <end position="291"/>
    </location>
</feature>
<evidence type="ECO:0000313" key="3">
    <source>
        <dbReference type="Proteomes" id="UP001159427"/>
    </source>
</evidence>
<keyword evidence="1" id="KW-0040">ANK repeat</keyword>
<dbReference type="InterPro" id="IPR036770">
    <property type="entry name" value="Ankyrin_rpt-contain_sf"/>
</dbReference>
<dbReference type="EMBL" id="CALNXI010000499">
    <property type="protein sequence ID" value="CAH3028246.1"/>
    <property type="molecule type" value="Genomic_DNA"/>
</dbReference>
<dbReference type="SUPFAM" id="SSF48403">
    <property type="entry name" value="Ankyrin repeat"/>
    <property type="match status" value="1"/>
</dbReference>
<accession>A0ABN8MGD2</accession>
<comment type="caution">
    <text evidence="2">The sequence shown here is derived from an EMBL/GenBank/DDBJ whole genome shotgun (WGS) entry which is preliminary data.</text>
</comment>
<evidence type="ECO:0000313" key="2">
    <source>
        <dbReference type="EMBL" id="CAH3028246.1"/>
    </source>
</evidence>
<dbReference type="Proteomes" id="UP001159427">
    <property type="component" value="Unassembled WGS sequence"/>
</dbReference>
<dbReference type="PROSITE" id="PS50088">
    <property type="entry name" value="ANK_REPEAT"/>
    <property type="match status" value="1"/>
</dbReference>
<gene>
    <name evidence="2" type="ORF">PEVE_00033478</name>
</gene>
<dbReference type="InterPro" id="IPR002110">
    <property type="entry name" value="Ankyrin_rpt"/>
</dbReference>
<sequence>MFIKLGMEERFVDPSQPVLKQLKEPAYGNRKESQIPEELAQIEGDTEAVLMESLLIKERILGTNHSELLRSIRFVCSSCNLTDPSLLIALYSRAVDIAQKSNLSACDDFQEISHLLHKICSRSNHLKEKDLLELLRQIVIEYEKPHTMRRRLNDNKQYCQVLVLEDLFDCSLELVLMISKSECCDERNASSLTMLLRKLFVQDPRNRSGNTLLHEFLKRCTDDDDDGLSPCLQAVNLLLNEGFNVNVVNDEGNTPLHIAVMLEPKNDKLYLVTEILHLLFYGGAHHDFVNNDGKTPMDMAKTDEARMILSERGKLELKCISARAVKRFGIPYLGEVPKILENYISRH</sequence>
<organism evidence="2 3">
    <name type="scientific">Porites evermanni</name>
    <dbReference type="NCBI Taxonomy" id="104178"/>
    <lineage>
        <taxon>Eukaryota</taxon>
        <taxon>Metazoa</taxon>
        <taxon>Cnidaria</taxon>
        <taxon>Anthozoa</taxon>
        <taxon>Hexacorallia</taxon>
        <taxon>Scleractinia</taxon>
        <taxon>Fungiina</taxon>
        <taxon>Poritidae</taxon>
        <taxon>Porites</taxon>
    </lineage>
</organism>
<name>A0ABN8MGD2_9CNID</name>
<dbReference type="Gene3D" id="1.25.40.20">
    <property type="entry name" value="Ankyrin repeat-containing domain"/>
    <property type="match status" value="1"/>
</dbReference>